<evidence type="ECO:0000256" key="2">
    <source>
        <dbReference type="ARBA" id="ARBA00022723"/>
    </source>
</evidence>
<protein>
    <recommendedName>
        <fullName evidence="7">RING-type domain-containing protein</fullName>
    </recommendedName>
</protein>
<evidence type="ECO:0000256" key="3">
    <source>
        <dbReference type="ARBA" id="ARBA00022737"/>
    </source>
</evidence>
<gene>
    <name evidence="8" type="ORF">TWF718_002180</name>
</gene>
<evidence type="ECO:0000256" key="1">
    <source>
        <dbReference type="ARBA" id="ARBA00022679"/>
    </source>
</evidence>
<evidence type="ECO:0000256" key="6">
    <source>
        <dbReference type="ARBA" id="ARBA00022833"/>
    </source>
</evidence>
<dbReference type="Gene3D" id="3.30.40.10">
    <property type="entry name" value="Zinc/RING finger domain, C3HC4 (zinc finger)"/>
    <property type="match status" value="1"/>
</dbReference>
<evidence type="ECO:0000313" key="9">
    <source>
        <dbReference type="Proteomes" id="UP001313282"/>
    </source>
</evidence>
<keyword evidence="1" id="KW-0808">Transferase</keyword>
<accession>A0AAN8MGT6</accession>
<dbReference type="SUPFAM" id="SSF57850">
    <property type="entry name" value="RING/U-box"/>
    <property type="match status" value="2"/>
</dbReference>
<sequence>MYSRTRRVSALGKDPATSAEAGQTIHSYALALGWASKSNRKSLQRPFVGEKKAKCTICGDTFLGYELERLICGHRHCRDCLRQNFQYVINDPTAYPPKCCRVLPLSQTAFVLSDEEIKEVLELQRKHESSRVIPCFSCEGDIYLSDIGREAAYCIKCDKLTCTTCRKEMHDGLCPEDPETGKLIAAAAEEGWTQCPKCSRLIAKVSGCNSMVCLCKAHLCFRCGKLFAGCVCSTIPRDSSESFHKSRATIEFSAAFTNGSLSRKATPRERQNYRVLRDYRVVALSNNENQKFKLKDLKLKRQLKVKDDEMAKDIIRLRAKMEDLTASEKVERRERMKAIRKIGGVGVDGTTNIAERVIVTRRCVYTSNGVVQKKDDRPVSRSTRSHDHS</sequence>
<dbReference type="InterPro" id="IPR013083">
    <property type="entry name" value="Znf_RING/FYVE/PHD"/>
</dbReference>
<dbReference type="Gene3D" id="1.20.120.1750">
    <property type="match status" value="1"/>
</dbReference>
<keyword evidence="2" id="KW-0479">Metal-binding</keyword>
<proteinExistence type="predicted"/>
<dbReference type="AlphaFoldDB" id="A0AAN8MGT6"/>
<dbReference type="GO" id="GO:0008270">
    <property type="term" value="F:zinc ion binding"/>
    <property type="evidence" value="ECO:0007669"/>
    <property type="project" value="UniProtKB-KW"/>
</dbReference>
<dbReference type="GO" id="GO:0004842">
    <property type="term" value="F:ubiquitin-protein transferase activity"/>
    <property type="evidence" value="ECO:0007669"/>
    <property type="project" value="InterPro"/>
</dbReference>
<keyword evidence="4" id="KW-0863">Zinc-finger</keyword>
<dbReference type="Proteomes" id="UP001313282">
    <property type="component" value="Unassembled WGS sequence"/>
</dbReference>
<dbReference type="InterPro" id="IPR044066">
    <property type="entry name" value="TRIAD_supradom"/>
</dbReference>
<dbReference type="CDD" id="cd22584">
    <property type="entry name" value="Rcat_RBR_unk"/>
    <property type="match status" value="1"/>
</dbReference>
<organism evidence="8 9">
    <name type="scientific">Orbilia javanica</name>
    <dbReference type="NCBI Taxonomy" id="47235"/>
    <lineage>
        <taxon>Eukaryota</taxon>
        <taxon>Fungi</taxon>
        <taxon>Dikarya</taxon>
        <taxon>Ascomycota</taxon>
        <taxon>Pezizomycotina</taxon>
        <taxon>Orbiliomycetes</taxon>
        <taxon>Orbiliales</taxon>
        <taxon>Orbiliaceae</taxon>
        <taxon>Orbilia</taxon>
    </lineage>
</organism>
<reference evidence="8 9" key="1">
    <citation type="submission" date="2019-10" db="EMBL/GenBank/DDBJ databases">
        <authorList>
            <person name="Palmer J.M."/>
        </authorList>
    </citation>
    <scope>NUCLEOTIDE SEQUENCE [LARGE SCALE GENOMIC DNA]</scope>
    <source>
        <strain evidence="8 9">TWF718</strain>
    </source>
</reference>
<keyword evidence="6" id="KW-0862">Zinc</keyword>
<keyword evidence="3" id="KW-0677">Repeat</keyword>
<dbReference type="EMBL" id="JAVHNR010000010">
    <property type="protein sequence ID" value="KAK6331631.1"/>
    <property type="molecule type" value="Genomic_DNA"/>
</dbReference>
<evidence type="ECO:0000313" key="8">
    <source>
        <dbReference type="EMBL" id="KAK6331631.1"/>
    </source>
</evidence>
<name>A0AAN8MGT6_9PEZI</name>
<dbReference type="InterPro" id="IPR031127">
    <property type="entry name" value="E3_UB_ligase_RBR"/>
</dbReference>
<keyword evidence="5" id="KW-0833">Ubl conjugation pathway</keyword>
<evidence type="ECO:0000256" key="5">
    <source>
        <dbReference type="ARBA" id="ARBA00022786"/>
    </source>
</evidence>
<comment type="caution">
    <text evidence="8">The sequence shown here is derived from an EMBL/GenBank/DDBJ whole genome shotgun (WGS) entry which is preliminary data.</text>
</comment>
<dbReference type="PROSITE" id="PS51873">
    <property type="entry name" value="TRIAD"/>
    <property type="match status" value="1"/>
</dbReference>
<evidence type="ECO:0000259" key="7">
    <source>
        <dbReference type="PROSITE" id="PS51873"/>
    </source>
</evidence>
<feature type="domain" description="RING-type" evidence="7">
    <location>
        <begin position="51"/>
        <end position="245"/>
    </location>
</feature>
<evidence type="ECO:0000256" key="4">
    <source>
        <dbReference type="ARBA" id="ARBA00022771"/>
    </source>
</evidence>
<dbReference type="PANTHER" id="PTHR11685">
    <property type="entry name" value="RBR FAMILY RING FINGER AND IBR DOMAIN-CONTAINING"/>
    <property type="match status" value="1"/>
</dbReference>
<keyword evidence="9" id="KW-1185">Reference proteome</keyword>
<dbReference type="GO" id="GO:0016567">
    <property type="term" value="P:protein ubiquitination"/>
    <property type="evidence" value="ECO:0007669"/>
    <property type="project" value="InterPro"/>
</dbReference>